<evidence type="ECO:0000256" key="2">
    <source>
        <dbReference type="SAM" id="Phobius"/>
    </source>
</evidence>
<name>A0A934K6Y4_9BACT</name>
<proteinExistence type="predicted"/>
<feature type="region of interest" description="Disordered" evidence="1">
    <location>
        <begin position="46"/>
        <end position="91"/>
    </location>
</feature>
<dbReference type="AlphaFoldDB" id="A0A934K6Y4"/>
<accession>A0A934K6Y4</accession>
<organism evidence="3 4">
    <name type="scientific">Candidatus Nephthysia bennettiae</name>
    <dbReference type="NCBI Taxonomy" id="3127016"/>
    <lineage>
        <taxon>Bacteria</taxon>
        <taxon>Bacillati</taxon>
        <taxon>Candidatus Dormiibacterota</taxon>
        <taxon>Candidatus Dormibacteria</taxon>
        <taxon>Candidatus Dormibacterales</taxon>
        <taxon>Candidatus Dormibacteraceae</taxon>
        <taxon>Candidatus Nephthysia</taxon>
    </lineage>
</organism>
<keyword evidence="2" id="KW-0812">Transmembrane</keyword>
<gene>
    <name evidence="3" type="ORF">JF922_06875</name>
</gene>
<comment type="caution">
    <text evidence="3">The sequence shown here is derived from an EMBL/GenBank/DDBJ whole genome shotgun (WGS) entry which is preliminary data.</text>
</comment>
<dbReference type="Proteomes" id="UP000612893">
    <property type="component" value="Unassembled WGS sequence"/>
</dbReference>
<sequence length="146" mass="15854">MNLMRVLHSPLIRRPVFLMIAVEALLVVAVAGVAWHVWQSRQEAASAATGPFSTGQPPSAGLGPPRVPQPSTGPRASPGHPSPPAPTPGFRVDADFLARQFGDINRDQARLEGIEWRLVRGAIDGMRSYLERVVLPLVERAEGRPR</sequence>
<keyword evidence="2" id="KW-0472">Membrane</keyword>
<evidence type="ECO:0000256" key="1">
    <source>
        <dbReference type="SAM" id="MobiDB-lite"/>
    </source>
</evidence>
<reference evidence="3" key="1">
    <citation type="submission" date="2020-10" db="EMBL/GenBank/DDBJ databases">
        <title>Ca. Dormibacterota MAGs.</title>
        <authorList>
            <person name="Montgomery K."/>
        </authorList>
    </citation>
    <scope>NUCLEOTIDE SEQUENCE [LARGE SCALE GENOMIC DNA]</scope>
    <source>
        <strain evidence="3">SC8812_S17_10</strain>
    </source>
</reference>
<dbReference type="EMBL" id="JAEKNR010000081">
    <property type="protein sequence ID" value="MBJ7597793.1"/>
    <property type="molecule type" value="Genomic_DNA"/>
</dbReference>
<dbReference type="RefSeq" id="WP_338200292.1">
    <property type="nucleotide sequence ID" value="NZ_JAEKNR010000081.1"/>
</dbReference>
<evidence type="ECO:0000313" key="4">
    <source>
        <dbReference type="Proteomes" id="UP000612893"/>
    </source>
</evidence>
<keyword evidence="4" id="KW-1185">Reference proteome</keyword>
<evidence type="ECO:0000313" key="3">
    <source>
        <dbReference type="EMBL" id="MBJ7597793.1"/>
    </source>
</evidence>
<feature type="transmembrane region" description="Helical" evidence="2">
    <location>
        <begin position="16"/>
        <end position="38"/>
    </location>
</feature>
<keyword evidence="2" id="KW-1133">Transmembrane helix</keyword>
<protein>
    <submittedName>
        <fullName evidence="3">Uncharacterized protein</fullName>
    </submittedName>
</protein>